<dbReference type="InterPro" id="IPR002372">
    <property type="entry name" value="PQQ_rpt_dom"/>
</dbReference>
<sequence>MDLDAGRVGRVGRRLALLIATYAHEDAGLRQLTAPAHDAEALGETLRDPDIAGFEVTTLVNQPHYEVGRAIGELCRDRRRDDLVLLYFTGHGLKDDAGRLHLAMTNTRRDNLAFTSLPAELVDRALADCMSRRQVLILDCCYGGAFPAAGGLTKSDGETHALEPFGGRGRTVLTAADASQFSFESDGELRGGTARSVFTHHLVNGLRDGTADLDGDGDITLDELYAYVHEKVVDEMPQQRPKKQADVEGQIVIARNVHWTLPAHLANSLDSPIATDRLGAVDALARLLRIGNPLVRERATAELERLAEDDSRRVSAAANEVLRSQIREPRDAEPPDTEVPHVAEEGPEPAEPSVDTPASVTAPVTAPEQPVVVPEQPAPAAAPGWTTRVDGAVRAPLIVADGVLYVCGDGGSDSDGHHLYAFDAATGEQRWRLTTDQPVRSTPVVAGGLVFAATVGGQLYAVDTLSGTVMWTYKNANRQKAAAAVAARGPWVYFVGGFYLRCFYVTDPHERWHRGVGMSDLQWVAVTADQVWCGNTGRNAYATDAVTGKKGPRLALRNSWSSPRAVTEDGLGIHIVGEHDGAVYRFEAGTGTQVWRCATLSPVRFSPVVADGRVYAGDGDGNLYAIDEATGALRWCVSAGTALNASPAVADGILYVGGMDGKLFAFDAATGVGIDHLPTGNAIQATPAVAGGLVYFGTDGGTVHAIRAIVNGSGSGSGRAAAV</sequence>
<evidence type="ECO:0000259" key="2">
    <source>
        <dbReference type="Pfam" id="PF00656"/>
    </source>
</evidence>
<dbReference type="Proteomes" id="UP000199323">
    <property type="component" value="Unassembled WGS sequence"/>
</dbReference>
<evidence type="ECO:0000259" key="3">
    <source>
        <dbReference type="Pfam" id="PF13360"/>
    </source>
</evidence>
<proteinExistence type="predicted"/>
<feature type="compositionally biased region" description="Basic and acidic residues" evidence="1">
    <location>
        <begin position="325"/>
        <end position="344"/>
    </location>
</feature>
<dbReference type="Gene3D" id="3.40.50.1460">
    <property type="match status" value="1"/>
</dbReference>
<dbReference type="Gene3D" id="2.40.10.480">
    <property type="match status" value="1"/>
</dbReference>
<organism evidence="4 5">
    <name type="scientific">Actinacidiphila alni</name>
    <dbReference type="NCBI Taxonomy" id="380248"/>
    <lineage>
        <taxon>Bacteria</taxon>
        <taxon>Bacillati</taxon>
        <taxon>Actinomycetota</taxon>
        <taxon>Actinomycetes</taxon>
        <taxon>Kitasatosporales</taxon>
        <taxon>Streptomycetaceae</taxon>
        <taxon>Actinacidiphila</taxon>
    </lineage>
</organism>
<dbReference type="EMBL" id="FONG01000002">
    <property type="protein sequence ID" value="SFE21398.1"/>
    <property type="molecule type" value="Genomic_DNA"/>
</dbReference>
<gene>
    <name evidence="4" type="ORF">SAMN05216251_102117</name>
</gene>
<dbReference type="AlphaFoldDB" id="A0A1I1YQV1"/>
<dbReference type="InterPro" id="IPR011600">
    <property type="entry name" value="Pept_C14_caspase"/>
</dbReference>
<evidence type="ECO:0000256" key="1">
    <source>
        <dbReference type="SAM" id="MobiDB-lite"/>
    </source>
</evidence>
<dbReference type="InterPro" id="IPR029030">
    <property type="entry name" value="Caspase-like_dom_sf"/>
</dbReference>
<reference evidence="4 5" key="1">
    <citation type="submission" date="2016-10" db="EMBL/GenBank/DDBJ databases">
        <authorList>
            <person name="de Groot N.N."/>
        </authorList>
    </citation>
    <scope>NUCLEOTIDE SEQUENCE [LARGE SCALE GENOMIC DNA]</scope>
    <source>
        <strain evidence="4 5">CGMCC 4.3510</strain>
    </source>
</reference>
<feature type="region of interest" description="Disordered" evidence="1">
    <location>
        <begin position="320"/>
        <end position="361"/>
    </location>
</feature>
<feature type="domain" description="Peptidase C14 caspase" evidence="2">
    <location>
        <begin position="13"/>
        <end position="241"/>
    </location>
</feature>
<dbReference type="Gene3D" id="2.130.10.10">
    <property type="entry name" value="YVTN repeat-like/Quinoprotein amine dehydrogenase"/>
    <property type="match status" value="1"/>
</dbReference>
<dbReference type="SUPFAM" id="SSF52129">
    <property type="entry name" value="Caspase-like"/>
    <property type="match status" value="1"/>
</dbReference>
<feature type="domain" description="Pyrrolo-quinoline quinone repeat" evidence="3">
    <location>
        <begin position="384"/>
        <end position="486"/>
    </location>
</feature>
<protein>
    <submittedName>
        <fullName evidence="4">Outer membrane protein assembly factor BamB, contains PQQ-like beta-propeller repeat</fullName>
    </submittedName>
</protein>
<dbReference type="InterPro" id="IPR015943">
    <property type="entry name" value="WD40/YVTN_repeat-like_dom_sf"/>
</dbReference>
<dbReference type="PANTHER" id="PTHR34512:SF30">
    <property type="entry name" value="OUTER MEMBRANE PROTEIN ASSEMBLY FACTOR BAMB"/>
    <property type="match status" value="1"/>
</dbReference>
<dbReference type="InterPro" id="IPR018247">
    <property type="entry name" value="EF_Hand_1_Ca_BS"/>
</dbReference>
<name>A0A1I1YQV1_9ACTN</name>
<evidence type="ECO:0000313" key="5">
    <source>
        <dbReference type="Proteomes" id="UP000199323"/>
    </source>
</evidence>
<keyword evidence="5" id="KW-1185">Reference proteome</keyword>
<evidence type="ECO:0000313" key="4">
    <source>
        <dbReference type="EMBL" id="SFE21398.1"/>
    </source>
</evidence>
<dbReference type="NCBIfam" id="NF047832">
    <property type="entry name" value="caspase_w_EACC1"/>
    <property type="match status" value="1"/>
</dbReference>
<dbReference type="InterPro" id="IPR011047">
    <property type="entry name" value="Quinoprotein_ADH-like_sf"/>
</dbReference>
<feature type="domain" description="Pyrrolo-quinoline quinone repeat" evidence="3">
    <location>
        <begin position="541"/>
        <end position="709"/>
    </location>
</feature>
<dbReference type="InterPro" id="IPR018391">
    <property type="entry name" value="PQQ_b-propeller_rpt"/>
</dbReference>
<dbReference type="PROSITE" id="PS00018">
    <property type="entry name" value="EF_HAND_1"/>
    <property type="match status" value="1"/>
</dbReference>
<dbReference type="Gene3D" id="2.40.128.630">
    <property type="match status" value="1"/>
</dbReference>
<dbReference type="STRING" id="380248.SAMN05216251_102117"/>
<dbReference type="GO" id="GO:0006508">
    <property type="term" value="P:proteolysis"/>
    <property type="evidence" value="ECO:0007669"/>
    <property type="project" value="InterPro"/>
</dbReference>
<dbReference type="PANTHER" id="PTHR34512">
    <property type="entry name" value="CELL SURFACE PROTEIN"/>
    <property type="match status" value="1"/>
</dbReference>
<dbReference type="GO" id="GO:0004197">
    <property type="term" value="F:cysteine-type endopeptidase activity"/>
    <property type="evidence" value="ECO:0007669"/>
    <property type="project" value="InterPro"/>
</dbReference>
<dbReference type="SUPFAM" id="SSF50998">
    <property type="entry name" value="Quinoprotein alcohol dehydrogenase-like"/>
    <property type="match status" value="2"/>
</dbReference>
<dbReference type="SMART" id="SM00564">
    <property type="entry name" value="PQQ"/>
    <property type="match status" value="6"/>
</dbReference>
<dbReference type="Pfam" id="PF00656">
    <property type="entry name" value="Peptidase_C14"/>
    <property type="match status" value="1"/>
</dbReference>
<dbReference type="Pfam" id="PF13360">
    <property type="entry name" value="PQQ_2"/>
    <property type="match status" value="2"/>
</dbReference>
<accession>A0A1I1YQV1</accession>